<proteinExistence type="predicted"/>
<reference evidence="2 3" key="1">
    <citation type="submission" date="2013-01" db="EMBL/GenBank/DDBJ databases">
        <authorList>
            <person name="Bench S."/>
        </authorList>
    </citation>
    <scope>NUCLEOTIDE SEQUENCE [LARGE SCALE GENOMIC DNA]</scope>
    <source>
        <strain evidence="2 3">WH 0402</strain>
    </source>
</reference>
<evidence type="ECO:0000256" key="1">
    <source>
        <dbReference type="SAM" id="Phobius"/>
    </source>
</evidence>
<evidence type="ECO:0000313" key="3">
    <source>
        <dbReference type="Proteomes" id="UP000018130"/>
    </source>
</evidence>
<name>T2JW34_CROWT</name>
<keyword evidence="1" id="KW-0812">Transmembrane</keyword>
<feature type="transmembrane region" description="Helical" evidence="1">
    <location>
        <begin position="6"/>
        <end position="27"/>
    </location>
</feature>
<dbReference type="EMBL" id="CAQN01000971">
    <property type="protein sequence ID" value="CCQ69420.1"/>
    <property type="molecule type" value="Genomic_DNA"/>
</dbReference>
<comment type="caution">
    <text evidence="2">The sequence shown here is derived from an EMBL/GenBank/DDBJ whole genome shotgun (WGS) entry which is preliminary data.</text>
</comment>
<evidence type="ECO:0000313" key="2">
    <source>
        <dbReference type="EMBL" id="CCQ69420.1"/>
    </source>
</evidence>
<gene>
    <name evidence="2" type="ORF">CWATWH0402_4227</name>
</gene>
<dbReference type="AlphaFoldDB" id="T2JW34"/>
<organism evidence="2 3">
    <name type="scientific">Crocosphaera watsonii WH 0402</name>
    <dbReference type="NCBI Taxonomy" id="1284629"/>
    <lineage>
        <taxon>Bacteria</taxon>
        <taxon>Bacillati</taxon>
        <taxon>Cyanobacteriota</taxon>
        <taxon>Cyanophyceae</taxon>
        <taxon>Oscillatoriophycideae</taxon>
        <taxon>Chroococcales</taxon>
        <taxon>Aphanothecaceae</taxon>
        <taxon>Crocosphaera</taxon>
    </lineage>
</organism>
<protein>
    <submittedName>
        <fullName evidence="2">Uncharacterized protein</fullName>
    </submittedName>
</protein>
<keyword evidence="1" id="KW-1133">Transmembrane helix</keyword>
<reference evidence="2 3" key="2">
    <citation type="submission" date="2013-09" db="EMBL/GenBank/DDBJ databases">
        <title>Whole genome comparison of six Crocosphaera watsonii strains with differing phenotypes.</title>
        <authorList>
            <person name="Bench S.R."/>
            <person name="Heller P."/>
            <person name="Frank I."/>
            <person name="Arciniega M."/>
            <person name="Shilova I.N."/>
            <person name="Zehr J.P."/>
        </authorList>
    </citation>
    <scope>NUCLEOTIDE SEQUENCE [LARGE SCALE GENOMIC DNA]</scope>
    <source>
        <strain evidence="2 3">WH 0402</strain>
    </source>
</reference>
<accession>T2JW34</accession>
<dbReference type="Proteomes" id="UP000018130">
    <property type="component" value="Unassembled WGS sequence"/>
</dbReference>
<sequence>MNINKLFLIVFFIFDIIYGYNVGNIIIEKLGLKPRPLAERRTALLF</sequence>
<keyword evidence="1" id="KW-0472">Membrane</keyword>